<name>A0A9P5U0P6_9AGAR</name>
<dbReference type="AlphaFoldDB" id="A0A9P5U0P6"/>
<evidence type="ECO:0000313" key="1">
    <source>
        <dbReference type="EMBL" id="KAF9061549.1"/>
    </source>
</evidence>
<evidence type="ECO:0000313" key="2">
    <source>
        <dbReference type="Proteomes" id="UP000772434"/>
    </source>
</evidence>
<accession>A0A9P5U0P6</accession>
<organism evidence="1 2">
    <name type="scientific">Rhodocollybia butyracea</name>
    <dbReference type="NCBI Taxonomy" id="206335"/>
    <lineage>
        <taxon>Eukaryota</taxon>
        <taxon>Fungi</taxon>
        <taxon>Dikarya</taxon>
        <taxon>Basidiomycota</taxon>
        <taxon>Agaricomycotina</taxon>
        <taxon>Agaricomycetes</taxon>
        <taxon>Agaricomycetidae</taxon>
        <taxon>Agaricales</taxon>
        <taxon>Marasmiineae</taxon>
        <taxon>Omphalotaceae</taxon>
        <taxon>Rhodocollybia</taxon>
    </lineage>
</organism>
<protein>
    <submittedName>
        <fullName evidence="1">Uncharacterized protein</fullName>
    </submittedName>
</protein>
<dbReference type="OrthoDB" id="3058761at2759"/>
<gene>
    <name evidence="1" type="ORF">BDP27DRAFT_1369570</name>
</gene>
<comment type="caution">
    <text evidence="1">The sequence shown here is derived from an EMBL/GenBank/DDBJ whole genome shotgun (WGS) entry which is preliminary data.</text>
</comment>
<sequence length="256" mass="29783">MFKTLQRLFLSHYIDVQFLTNSFQKLSTINNTISFPLSHLKIHTCFAHSDIIIIDLLEALHSGNVSLEVLVLVGLQDAGLVLFERIAEFFPHILELSLYRGISKCQTLPLPWRHPTWEYARCFTGFSRLRRFSWNMFHLATNLPSLMLVFEKQAEIERQLSTTHTPNLDRAKLEEVFESDAELLRLSEKAEKDTYDCRGWNTARLFCVYCPTLETFSDGCCSWTEVRISEDGFKDELPNPLAWWDPEVPCRLDDTE</sequence>
<keyword evidence="2" id="KW-1185">Reference proteome</keyword>
<reference evidence="1" key="1">
    <citation type="submission" date="2020-11" db="EMBL/GenBank/DDBJ databases">
        <authorList>
            <consortium name="DOE Joint Genome Institute"/>
            <person name="Ahrendt S."/>
            <person name="Riley R."/>
            <person name="Andreopoulos W."/>
            <person name="Labutti K."/>
            <person name="Pangilinan J."/>
            <person name="Ruiz-Duenas F.J."/>
            <person name="Barrasa J.M."/>
            <person name="Sanchez-Garcia M."/>
            <person name="Camarero S."/>
            <person name="Miyauchi S."/>
            <person name="Serrano A."/>
            <person name="Linde D."/>
            <person name="Babiker R."/>
            <person name="Drula E."/>
            <person name="Ayuso-Fernandez I."/>
            <person name="Pacheco R."/>
            <person name="Padilla G."/>
            <person name="Ferreira P."/>
            <person name="Barriuso J."/>
            <person name="Kellner H."/>
            <person name="Castanera R."/>
            <person name="Alfaro M."/>
            <person name="Ramirez L."/>
            <person name="Pisabarro A.G."/>
            <person name="Kuo A."/>
            <person name="Tritt A."/>
            <person name="Lipzen A."/>
            <person name="He G."/>
            <person name="Yan M."/>
            <person name="Ng V."/>
            <person name="Cullen D."/>
            <person name="Martin F."/>
            <person name="Rosso M.-N."/>
            <person name="Henrissat B."/>
            <person name="Hibbett D."/>
            <person name="Martinez A.T."/>
            <person name="Grigoriev I.V."/>
        </authorList>
    </citation>
    <scope>NUCLEOTIDE SEQUENCE</scope>
    <source>
        <strain evidence="1">AH 40177</strain>
    </source>
</reference>
<dbReference type="EMBL" id="JADNRY010000198">
    <property type="protein sequence ID" value="KAF9061549.1"/>
    <property type="molecule type" value="Genomic_DNA"/>
</dbReference>
<proteinExistence type="predicted"/>
<dbReference type="Proteomes" id="UP000772434">
    <property type="component" value="Unassembled WGS sequence"/>
</dbReference>